<name>A0A3P6RKR7_ONCOC</name>
<keyword evidence="2" id="KW-1185">Reference proteome</keyword>
<dbReference type="Proteomes" id="UP000271087">
    <property type="component" value="Unassembled WGS sequence"/>
</dbReference>
<sequence>AEPSNYINQNEFKVIPEGGDHIVAPAGKELERCIGDSTPKYDFYNENIRSDLISFEYAKLLFTEIFIRFIFFNSDPERFA</sequence>
<organism evidence="1 2">
    <name type="scientific">Onchocerca ochengi</name>
    <name type="common">Filarial nematode worm</name>
    <dbReference type="NCBI Taxonomy" id="42157"/>
    <lineage>
        <taxon>Eukaryota</taxon>
        <taxon>Metazoa</taxon>
        <taxon>Ecdysozoa</taxon>
        <taxon>Nematoda</taxon>
        <taxon>Chromadorea</taxon>
        <taxon>Rhabditida</taxon>
        <taxon>Spirurina</taxon>
        <taxon>Spiruromorpha</taxon>
        <taxon>Filarioidea</taxon>
        <taxon>Onchocercidae</taxon>
        <taxon>Onchocerca</taxon>
    </lineage>
</organism>
<protein>
    <submittedName>
        <fullName evidence="1">Uncharacterized protein</fullName>
    </submittedName>
</protein>
<evidence type="ECO:0000313" key="2">
    <source>
        <dbReference type="Proteomes" id="UP000271087"/>
    </source>
</evidence>
<dbReference type="AlphaFoldDB" id="A0A3P6RKR7"/>
<gene>
    <name evidence="1" type="ORF">NOO_LOCUS1383</name>
</gene>
<accession>A0A3P6RKR7</accession>
<dbReference type="EMBL" id="UYRW01000171">
    <property type="protein sequence ID" value="VDK64042.1"/>
    <property type="molecule type" value="Genomic_DNA"/>
</dbReference>
<proteinExistence type="predicted"/>
<evidence type="ECO:0000313" key="1">
    <source>
        <dbReference type="EMBL" id="VDK64042.1"/>
    </source>
</evidence>
<feature type="non-terminal residue" evidence="1">
    <location>
        <position position="1"/>
    </location>
</feature>
<reference evidence="1 2" key="1">
    <citation type="submission" date="2018-08" db="EMBL/GenBank/DDBJ databases">
        <authorList>
            <person name="Laetsch R D."/>
            <person name="Stevens L."/>
            <person name="Kumar S."/>
            <person name="Blaxter L. M."/>
        </authorList>
    </citation>
    <scope>NUCLEOTIDE SEQUENCE [LARGE SCALE GENOMIC DNA]</scope>
</reference>